<dbReference type="AlphaFoldDB" id="A0A127VDU5"/>
<reference evidence="1 2" key="1">
    <citation type="submission" date="2016-03" db="EMBL/GenBank/DDBJ databases">
        <title>Complete genome sequence of Pedobacter cryoconitis PAMC 27485.</title>
        <authorList>
            <person name="Lee J."/>
            <person name="Kim O.-S."/>
        </authorList>
    </citation>
    <scope>NUCLEOTIDE SEQUENCE [LARGE SCALE GENOMIC DNA]</scope>
    <source>
        <strain evidence="1 2">PAMC 27485</strain>
    </source>
</reference>
<dbReference type="RefSeq" id="WP_068401623.1">
    <property type="nucleotide sequence ID" value="NZ_CP014504.1"/>
</dbReference>
<dbReference type="EMBL" id="CP014504">
    <property type="protein sequence ID" value="AMP99474.1"/>
    <property type="molecule type" value="Genomic_DNA"/>
</dbReference>
<keyword evidence="2" id="KW-1185">Reference proteome</keyword>
<sequence length="133" mass="14961">MALLMPVMVMNRLKIIVTFFFLSLAFTSCKKDSGLDPLSNVLFTKDGVIRVECADCMLNYTVINDKYAVGIKNSEDVKFSYVSDFELKTTIQSPKKQMIRLIVMDSYGRTVSNELTAIDPGAPKTDSFKIKIQ</sequence>
<name>A0A127VDU5_9SPHI</name>
<proteinExistence type="predicted"/>
<dbReference type="KEGG" id="pcm:AY601_2585"/>
<accession>A0A127VDU5</accession>
<evidence type="ECO:0000313" key="2">
    <source>
        <dbReference type="Proteomes" id="UP000071561"/>
    </source>
</evidence>
<dbReference type="Proteomes" id="UP000071561">
    <property type="component" value="Chromosome"/>
</dbReference>
<gene>
    <name evidence="1" type="ORF">AY601_2585</name>
</gene>
<evidence type="ECO:0000313" key="1">
    <source>
        <dbReference type="EMBL" id="AMP99474.1"/>
    </source>
</evidence>
<protein>
    <submittedName>
        <fullName evidence="1">Uncharacterized protein</fullName>
    </submittedName>
</protein>
<organism evidence="1 2">
    <name type="scientific">Pedobacter cryoconitis</name>
    <dbReference type="NCBI Taxonomy" id="188932"/>
    <lineage>
        <taxon>Bacteria</taxon>
        <taxon>Pseudomonadati</taxon>
        <taxon>Bacteroidota</taxon>
        <taxon>Sphingobacteriia</taxon>
        <taxon>Sphingobacteriales</taxon>
        <taxon>Sphingobacteriaceae</taxon>
        <taxon>Pedobacter</taxon>
    </lineage>
</organism>
<dbReference type="PATRIC" id="fig|188932.3.peg.2697"/>